<dbReference type="OrthoDB" id="882812at2"/>
<organism evidence="1 2">
    <name type="scientific">Stenotrophomonas geniculata N1</name>
    <dbReference type="NCBI Taxonomy" id="1167641"/>
    <lineage>
        <taxon>Bacteria</taxon>
        <taxon>Pseudomonadati</taxon>
        <taxon>Pseudomonadota</taxon>
        <taxon>Gammaproteobacteria</taxon>
        <taxon>Lysobacterales</taxon>
        <taxon>Lysobacteraceae</taxon>
        <taxon>Stenotrophomonas</taxon>
    </lineage>
</organism>
<gene>
    <name evidence="1" type="ORF">W7K_01365</name>
</gene>
<accession>A0A0L8AFX5</accession>
<reference evidence="1 2" key="1">
    <citation type="journal article" date="2012" name="J. Bacteriol.">
        <title>Genome sequence of a novel nicotine-degrading strain, Pseudomonas geniculata N1.</title>
        <authorList>
            <person name="Tang H."/>
            <person name="Yu H."/>
            <person name="Tai C."/>
            <person name="Huang K."/>
            <person name="Liu Y."/>
            <person name="Wang L."/>
            <person name="Yao Y."/>
            <person name="Wu G."/>
            <person name="Xu P."/>
        </authorList>
    </citation>
    <scope>NUCLEOTIDE SEQUENCE [LARGE SCALE GENOMIC DNA]</scope>
    <source>
        <strain evidence="1 2">N1</strain>
    </source>
</reference>
<protein>
    <submittedName>
        <fullName evidence="1">Uncharacterized protein</fullName>
    </submittedName>
</protein>
<dbReference type="AlphaFoldDB" id="A0A0L8AFX5"/>
<name>A0A0L8AFX5_9GAMM</name>
<dbReference type="EMBL" id="AJLO02000004">
    <property type="protein sequence ID" value="KOF01142.1"/>
    <property type="molecule type" value="Genomic_DNA"/>
</dbReference>
<dbReference type="Proteomes" id="UP000036890">
    <property type="component" value="Unassembled WGS sequence"/>
</dbReference>
<comment type="caution">
    <text evidence="1">The sequence shown here is derived from an EMBL/GenBank/DDBJ whole genome shotgun (WGS) entry which is preliminary data.</text>
</comment>
<proteinExistence type="predicted"/>
<evidence type="ECO:0000313" key="1">
    <source>
        <dbReference type="EMBL" id="KOF01142.1"/>
    </source>
</evidence>
<dbReference type="RefSeq" id="WP_010487495.1">
    <property type="nucleotide sequence ID" value="NZ_AJLO02000004.1"/>
</dbReference>
<evidence type="ECO:0000313" key="2">
    <source>
        <dbReference type="Proteomes" id="UP000036890"/>
    </source>
</evidence>
<sequence length="132" mass="14741">MSYDMMVFEASAAPREAAAFIAWFEKQTQWNERHEYDDPAVSSPALQAWFTEMAQDFPPLNGPLSNDDDDRAEVTEYSIGREVIYGAFAYSVAERAHGRVQDLAEKHGVGFFDVSADEAAIVFPDGLVLMPE</sequence>